<dbReference type="Pfam" id="PF12724">
    <property type="entry name" value="Flavodoxin_5"/>
    <property type="match status" value="1"/>
</dbReference>
<dbReference type="GO" id="GO:0010181">
    <property type="term" value="F:FMN binding"/>
    <property type="evidence" value="ECO:0007669"/>
    <property type="project" value="UniProtKB-UniRule"/>
</dbReference>
<gene>
    <name evidence="7 9" type="primary">hemG</name>
    <name evidence="9" type="ORF">ISQ63_02285</name>
</gene>
<dbReference type="Gene3D" id="3.40.50.360">
    <property type="match status" value="1"/>
</dbReference>
<sequence length="174" mass="20374">MRNTLVIYSSVDGHTQKISSKIAEHIKHHANVDLTSLVDAQSLSLKNYQQVIIGASIRYGNYRKELFEFIEKNFDELSSKENAFFSVNVVARKPEKNTPDTNPYVAKFLKTTRWRPNKMDVFAGVVDYPTYNFFDRFMIRLIMWITDGPTDTKARFEFTDWKRVEDFSKSLIKN</sequence>
<evidence type="ECO:0000256" key="4">
    <source>
        <dbReference type="ARBA" id="ARBA00023002"/>
    </source>
</evidence>
<comment type="catalytic activity">
    <reaction evidence="7">
        <text>protoporphyrinogen IX + 3 a quinone = protoporphyrin IX + 3 a quinol</text>
        <dbReference type="Rhea" id="RHEA:65032"/>
        <dbReference type="ChEBI" id="CHEBI:24646"/>
        <dbReference type="ChEBI" id="CHEBI:57306"/>
        <dbReference type="ChEBI" id="CHEBI:57307"/>
        <dbReference type="ChEBI" id="CHEBI:132124"/>
        <dbReference type="EC" id="1.3.5.3"/>
    </reaction>
</comment>
<evidence type="ECO:0000256" key="1">
    <source>
        <dbReference type="ARBA" id="ARBA00022630"/>
    </source>
</evidence>
<comment type="caution">
    <text evidence="9">The sequence shown here is derived from an EMBL/GenBank/DDBJ whole genome shotgun (WGS) entry which is preliminary data.</text>
</comment>
<comment type="cofactor">
    <cofactor evidence="7">
        <name>FMN</name>
        <dbReference type="ChEBI" id="CHEBI:58210"/>
    </cofactor>
    <text evidence="7">Binds 1 FMN non-covalently per subunit.</text>
</comment>
<keyword evidence="2 7" id="KW-0288">FMN</keyword>
<comment type="pathway">
    <text evidence="7">Porphyrin-containing compound metabolism; protoporphyrin-IX biosynthesis; protoporphyrin-IX from protoporphyrinogen-IX: step 1/1.</text>
</comment>
<dbReference type="HAMAP" id="MF_00853">
    <property type="entry name" value="HemG"/>
    <property type="match status" value="1"/>
</dbReference>
<keyword evidence="7" id="KW-1003">Cell membrane</keyword>
<evidence type="ECO:0000256" key="5">
    <source>
        <dbReference type="ARBA" id="ARBA00023136"/>
    </source>
</evidence>
<keyword evidence="4 7" id="KW-0560">Oxidoreductase</keyword>
<evidence type="ECO:0000256" key="3">
    <source>
        <dbReference type="ARBA" id="ARBA00022741"/>
    </source>
</evidence>
<dbReference type="PANTHER" id="PTHR38030:SF2">
    <property type="entry name" value="PROTOPORPHYRINOGEN IX DEHYDROGENASE [QUINONE]"/>
    <property type="match status" value="1"/>
</dbReference>
<comment type="similarity">
    <text evidence="7">Belongs to the HemG family.</text>
</comment>
<evidence type="ECO:0000259" key="8">
    <source>
        <dbReference type="Pfam" id="PF12724"/>
    </source>
</evidence>
<evidence type="ECO:0000256" key="6">
    <source>
        <dbReference type="ARBA" id="ARBA00023244"/>
    </source>
</evidence>
<dbReference type="GO" id="GO:0005886">
    <property type="term" value="C:plasma membrane"/>
    <property type="evidence" value="ECO:0007669"/>
    <property type="project" value="UniProtKB-SubCell"/>
</dbReference>
<dbReference type="PANTHER" id="PTHR38030">
    <property type="entry name" value="PROTOPORPHYRINOGEN IX DEHYDROGENASE [MENAQUINONE]"/>
    <property type="match status" value="1"/>
</dbReference>
<reference evidence="9" key="1">
    <citation type="submission" date="2020-10" db="EMBL/GenBank/DDBJ databases">
        <title>Microbiome of the Black Sea water column analyzed by genome centric metagenomics.</title>
        <authorList>
            <person name="Cabello-Yeves P.J."/>
            <person name="Callieri C."/>
            <person name="Picazo A."/>
            <person name="Mehrshad M."/>
            <person name="Haro-Moreno J.M."/>
            <person name="Roda-Garcia J."/>
            <person name="Dzembekova N."/>
            <person name="Slabakova V."/>
            <person name="Slabakova N."/>
            <person name="Moncheva S."/>
            <person name="Rodriguez-Valera F."/>
        </authorList>
    </citation>
    <scope>NUCLEOTIDE SEQUENCE</scope>
    <source>
        <strain evidence="9">BS307-5m-G49</strain>
    </source>
</reference>
<comment type="catalytic activity">
    <reaction evidence="7">
        <text>protoporphyrinogen IX + 3 a ubiquinone = protoporphyrin IX + 3 a ubiquinol</text>
        <dbReference type="Rhea" id="RHEA:63936"/>
        <dbReference type="Rhea" id="RHEA-COMP:9565"/>
        <dbReference type="Rhea" id="RHEA-COMP:9566"/>
        <dbReference type="ChEBI" id="CHEBI:16389"/>
        <dbReference type="ChEBI" id="CHEBI:17976"/>
        <dbReference type="ChEBI" id="CHEBI:57306"/>
        <dbReference type="ChEBI" id="CHEBI:57307"/>
    </reaction>
</comment>
<dbReference type="EC" id="1.3.5.3" evidence="7"/>
<organism evidence="9 10">
    <name type="scientific">SAR86 cluster bacterium</name>
    <dbReference type="NCBI Taxonomy" id="2030880"/>
    <lineage>
        <taxon>Bacteria</taxon>
        <taxon>Pseudomonadati</taxon>
        <taxon>Pseudomonadota</taxon>
        <taxon>Gammaproteobacteria</taxon>
        <taxon>SAR86 cluster</taxon>
    </lineage>
</organism>
<dbReference type="SUPFAM" id="SSF52218">
    <property type="entry name" value="Flavoproteins"/>
    <property type="match status" value="1"/>
</dbReference>
<dbReference type="NCBIfam" id="NF008316">
    <property type="entry name" value="PRK11104.1"/>
    <property type="match status" value="1"/>
</dbReference>
<comment type="catalytic activity">
    <reaction evidence="7">
        <text>protoporphyrinogen IX + 3 a menaquinone = protoporphyrin IX + 3 a menaquinol</text>
        <dbReference type="Rhea" id="RHEA:27409"/>
        <dbReference type="Rhea" id="RHEA-COMP:9537"/>
        <dbReference type="Rhea" id="RHEA-COMP:9539"/>
        <dbReference type="ChEBI" id="CHEBI:16374"/>
        <dbReference type="ChEBI" id="CHEBI:18151"/>
        <dbReference type="ChEBI" id="CHEBI:57306"/>
        <dbReference type="ChEBI" id="CHEBI:57307"/>
        <dbReference type="EC" id="1.3.5.3"/>
    </reaction>
</comment>
<evidence type="ECO:0000313" key="9">
    <source>
        <dbReference type="EMBL" id="MBL6811694.1"/>
    </source>
</evidence>
<proteinExistence type="inferred from homology"/>
<dbReference type="GO" id="GO:0006782">
    <property type="term" value="P:protoporphyrinogen IX biosynthetic process"/>
    <property type="evidence" value="ECO:0007669"/>
    <property type="project" value="UniProtKB-UniRule"/>
</dbReference>
<dbReference type="InterPro" id="IPR026816">
    <property type="entry name" value="Flavodoxin_dom"/>
</dbReference>
<name>A0A937HZQ0_9GAMM</name>
<evidence type="ECO:0000256" key="2">
    <source>
        <dbReference type="ARBA" id="ARBA00022643"/>
    </source>
</evidence>
<dbReference type="GO" id="GO:0070819">
    <property type="term" value="F:menaquinone-dependent protoporphyrinogen oxidase activity"/>
    <property type="evidence" value="ECO:0007669"/>
    <property type="project" value="UniProtKB-UniRule"/>
</dbReference>
<dbReference type="Proteomes" id="UP000744438">
    <property type="component" value="Unassembled WGS sequence"/>
</dbReference>
<comment type="function">
    <text evidence="7">Catalyzes the 6-electron oxidation of protoporphyrinogen IX to form protoporphyrin IX; under anaerobic conditions uses menaquinone as an electron acceptor, under aerobic conditions uses ubiquinone as an electron acceptor.</text>
</comment>
<dbReference type="InterPro" id="IPR052200">
    <property type="entry name" value="Protoporphyrinogen_IX_DH"/>
</dbReference>
<evidence type="ECO:0000256" key="7">
    <source>
        <dbReference type="HAMAP-Rule" id="MF_00853"/>
    </source>
</evidence>
<keyword evidence="5" id="KW-0472">Membrane</keyword>
<keyword evidence="6 7" id="KW-0627">Porphyrin biosynthesis</keyword>
<dbReference type="AlphaFoldDB" id="A0A937HZQ0"/>
<dbReference type="GO" id="GO:0004729">
    <property type="term" value="F:oxygen-dependent protoporphyrinogen oxidase activity"/>
    <property type="evidence" value="ECO:0007669"/>
    <property type="project" value="InterPro"/>
</dbReference>
<dbReference type="InterPro" id="IPR044264">
    <property type="entry name" value="HemG"/>
</dbReference>
<keyword evidence="1 7" id="KW-0285">Flavoprotein</keyword>
<evidence type="ECO:0000313" key="10">
    <source>
        <dbReference type="Proteomes" id="UP000744438"/>
    </source>
</evidence>
<accession>A0A937HZQ0</accession>
<dbReference type="EMBL" id="JADHQC010000008">
    <property type="protein sequence ID" value="MBL6811694.1"/>
    <property type="molecule type" value="Genomic_DNA"/>
</dbReference>
<feature type="domain" description="Flavodoxin" evidence="8">
    <location>
        <begin position="5"/>
        <end position="152"/>
    </location>
</feature>
<comment type="subcellular location">
    <subcellularLocation>
        <location evidence="7">Cell membrane</location>
        <topology evidence="7">Peripheral membrane protein</topology>
    </subcellularLocation>
</comment>
<dbReference type="InterPro" id="IPR029039">
    <property type="entry name" value="Flavoprotein-like_sf"/>
</dbReference>
<protein>
    <recommendedName>
        <fullName evidence="7">Protoporphyrinogen IX dehydrogenase [quinone]</fullName>
        <ecNumber evidence="7">1.3.5.3</ecNumber>
    </recommendedName>
    <alternativeName>
        <fullName evidence="7">Protoporphyrinogen IX dehydrogenase [menaquinone]</fullName>
    </alternativeName>
    <alternativeName>
        <fullName evidence="7">Protoporphyrinogen IX dehydrogenase [ubiquinone]</fullName>
    </alternativeName>
    <alternativeName>
        <fullName evidence="7">Protoporphyrinogen oxidase</fullName>
        <shortName evidence="7">PPO</shortName>
    </alternativeName>
</protein>
<keyword evidence="3 7" id="KW-0547">Nucleotide-binding</keyword>